<name>A0A5Q2F9U3_9ACTN</name>
<evidence type="ECO:0000313" key="3">
    <source>
        <dbReference type="Proteomes" id="UP000386847"/>
    </source>
</evidence>
<keyword evidence="1" id="KW-0812">Transmembrane</keyword>
<evidence type="ECO:0000256" key="1">
    <source>
        <dbReference type="SAM" id="Phobius"/>
    </source>
</evidence>
<keyword evidence="1" id="KW-0472">Membrane</keyword>
<organism evidence="2 3">
    <name type="scientific">Raineyella fluvialis</name>
    <dbReference type="NCBI Taxonomy" id="2662261"/>
    <lineage>
        <taxon>Bacteria</taxon>
        <taxon>Bacillati</taxon>
        <taxon>Actinomycetota</taxon>
        <taxon>Actinomycetes</taxon>
        <taxon>Propionibacteriales</taxon>
        <taxon>Propionibacteriaceae</taxon>
        <taxon>Raineyella</taxon>
    </lineage>
</organism>
<reference evidence="2 3" key="1">
    <citation type="submission" date="2019-10" db="EMBL/GenBank/DDBJ databases">
        <title>Genomic analysis of Raineyella sp. CBA3103.</title>
        <authorList>
            <person name="Roh S.W."/>
        </authorList>
    </citation>
    <scope>NUCLEOTIDE SEQUENCE [LARGE SCALE GENOMIC DNA]</scope>
    <source>
        <strain evidence="2 3">CBA3103</strain>
    </source>
</reference>
<dbReference type="GO" id="GO:0006814">
    <property type="term" value="P:sodium ion transport"/>
    <property type="evidence" value="ECO:0007669"/>
    <property type="project" value="InterPro"/>
</dbReference>
<feature type="transmembrane region" description="Helical" evidence="1">
    <location>
        <begin position="280"/>
        <end position="299"/>
    </location>
</feature>
<dbReference type="InterPro" id="IPR036259">
    <property type="entry name" value="MFS_trans_sf"/>
</dbReference>
<feature type="transmembrane region" description="Helical" evidence="1">
    <location>
        <begin position="308"/>
        <end position="326"/>
    </location>
</feature>
<feature type="transmembrane region" description="Helical" evidence="1">
    <location>
        <begin position="332"/>
        <end position="355"/>
    </location>
</feature>
<dbReference type="RefSeq" id="WP_153571678.1">
    <property type="nucleotide sequence ID" value="NZ_CP045725.1"/>
</dbReference>
<feature type="transmembrane region" description="Helical" evidence="1">
    <location>
        <begin position="384"/>
        <end position="402"/>
    </location>
</feature>
<dbReference type="NCBIfam" id="TIGR00792">
    <property type="entry name" value="gph"/>
    <property type="match status" value="1"/>
</dbReference>
<sequence length="475" mass="51403">MATTTTSMNTIGKVRLSLKEKIAYGMGDLGNGFMFDLGQAYLLKFYTDVAGLPGAVAGGVFLFTKVFDAFMDPLAGTFIDTRRRIGKHGRFRPIMLKSSIALAILTIFTFFTPGAHASTNLIYAYVSYMAWGVLYSFTNVPYGSLASVMTQDSEQRAQLASFRQAGSVSALLITGVAFMPIVLAFGDNQRLGFAVAAGLMALVGVLCFSVTAGFTRERVPVARTYEKLTAKEFFRTIGQNRPLLVLILMTVFSISAYNLTTAMIVYYTQYYLGDVRLLPYVNFISIGASIIGILSMPWLTQVIGKKRTAILGFGIAAVADALNLLLPTHLVSFTVLLSLAFIGVALPNGITWALVSDAIDYGHWRTGSRREGITYSAFNFSRKIAQSIAGGLAGFGLTQIGYHPHVAQTAQTLAGIRFLQVGYPAIALALAGVILGFLYPLSDKRHAEIAAEIHSREAGKEFIEGTDTPTTPIEE</sequence>
<evidence type="ECO:0000313" key="2">
    <source>
        <dbReference type="EMBL" id="QGF23151.1"/>
    </source>
</evidence>
<dbReference type="InterPro" id="IPR001927">
    <property type="entry name" value="Na/Gal_symport"/>
</dbReference>
<feature type="transmembrane region" description="Helical" evidence="1">
    <location>
        <begin position="191"/>
        <end position="214"/>
    </location>
</feature>
<dbReference type="GO" id="GO:0005886">
    <property type="term" value="C:plasma membrane"/>
    <property type="evidence" value="ECO:0007669"/>
    <property type="project" value="TreeGrafter"/>
</dbReference>
<dbReference type="GO" id="GO:0008643">
    <property type="term" value="P:carbohydrate transport"/>
    <property type="evidence" value="ECO:0007669"/>
    <property type="project" value="InterPro"/>
</dbReference>
<dbReference type="PANTHER" id="PTHR11328">
    <property type="entry name" value="MAJOR FACILITATOR SUPERFAMILY DOMAIN-CONTAINING PROTEIN"/>
    <property type="match status" value="1"/>
</dbReference>
<feature type="transmembrane region" description="Helical" evidence="1">
    <location>
        <begin position="422"/>
        <end position="441"/>
    </location>
</feature>
<feature type="transmembrane region" description="Helical" evidence="1">
    <location>
        <begin position="243"/>
        <end position="268"/>
    </location>
</feature>
<dbReference type="CDD" id="cd17332">
    <property type="entry name" value="MFS_MelB_like"/>
    <property type="match status" value="1"/>
</dbReference>
<dbReference type="KEGG" id="rain:Rai3103_05160"/>
<dbReference type="GO" id="GO:0015293">
    <property type="term" value="F:symporter activity"/>
    <property type="evidence" value="ECO:0007669"/>
    <property type="project" value="InterPro"/>
</dbReference>
<accession>A0A5Q2F9U3</accession>
<protein>
    <submittedName>
        <fullName evidence="2">MFS transporter</fullName>
    </submittedName>
</protein>
<dbReference type="Pfam" id="PF13347">
    <property type="entry name" value="MFS_2"/>
    <property type="match status" value="1"/>
</dbReference>
<feature type="transmembrane region" description="Helical" evidence="1">
    <location>
        <begin position="94"/>
        <end position="116"/>
    </location>
</feature>
<feature type="transmembrane region" description="Helical" evidence="1">
    <location>
        <begin position="122"/>
        <end position="145"/>
    </location>
</feature>
<dbReference type="AlphaFoldDB" id="A0A5Q2F9U3"/>
<dbReference type="Proteomes" id="UP000386847">
    <property type="component" value="Chromosome"/>
</dbReference>
<gene>
    <name evidence="2" type="ORF">Rai3103_05160</name>
</gene>
<keyword evidence="1" id="KW-1133">Transmembrane helix</keyword>
<proteinExistence type="predicted"/>
<dbReference type="PANTHER" id="PTHR11328:SF24">
    <property type="entry name" value="MAJOR FACILITATOR SUPERFAMILY (MFS) PROFILE DOMAIN-CONTAINING PROTEIN"/>
    <property type="match status" value="1"/>
</dbReference>
<dbReference type="Gene3D" id="1.20.1250.20">
    <property type="entry name" value="MFS general substrate transporter like domains"/>
    <property type="match status" value="2"/>
</dbReference>
<feature type="transmembrane region" description="Helical" evidence="1">
    <location>
        <begin position="165"/>
        <end position="185"/>
    </location>
</feature>
<keyword evidence="3" id="KW-1185">Reference proteome</keyword>
<dbReference type="SUPFAM" id="SSF103473">
    <property type="entry name" value="MFS general substrate transporter"/>
    <property type="match status" value="1"/>
</dbReference>
<dbReference type="EMBL" id="CP045725">
    <property type="protein sequence ID" value="QGF23151.1"/>
    <property type="molecule type" value="Genomic_DNA"/>
</dbReference>
<dbReference type="InterPro" id="IPR039672">
    <property type="entry name" value="MFS_2"/>
</dbReference>